<accession>A0A814UVP6</accession>
<dbReference type="EMBL" id="CAJOAY010000419">
    <property type="protein sequence ID" value="CAF3660475.1"/>
    <property type="molecule type" value="Genomic_DNA"/>
</dbReference>
<name>A0A814UVP6_9BILA</name>
<gene>
    <name evidence="2" type="ORF">IZO911_LOCUS27355</name>
    <name evidence="4" type="ORF">KXQ929_LOCUS5410</name>
    <name evidence="5" type="ORF">OKA104_LOCUS9741</name>
    <name evidence="3" type="ORF">VCS650_LOCUS37023</name>
</gene>
<dbReference type="Proteomes" id="UP000663881">
    <property type="component" value="Unassembled WGS sequence"/>
</dbReference>
<evidence type="ECO:0000313" key="4">
    <source>
        <dbReference type="EMBL" id="CAF3606439.1"/>
    </source>
</evidence>
<dbReference type="Proteomes" id="UP000663860">
    <property type="component" value="Unassembled WGS sequence"/>
</dbReference>
<comment type="caution">
    <text evidence="2">The sequence shown here is derived from an EMBL/GenBank/DDBJ whole genome shotgun (WGS) entry which is preliminary data.</text>
</comment>
<dbReference type="OrthoDB" id="10051975at2759"/>
<dbReference type="EMBL" id="CAJNOE010000370">
    <property type="protein sequence ID" value="CAF1179106.1"/>
    <property type="molecule type" value="Genomic_DNA"/>
</dbReference>
<evidence type="ECO:0000313" key="3">
    <source>
        <dbReference type="EMBL" id="CAF1409679.1"/>
    </source>
</evidence>
<dbReference type="EMBL" id="CAJNON010000961">
    <property type="protein sequence ID" value="CAF1409679.1"/>
    <property type="molecule type" value="Genomic_DNA"/>
</dbReference>
<evidence type="ECO:0000256" key="1">
    <source>
        <dbReference type="SAM" id="MobiDB-lite"/>
    </source>
</evidence>
<dbReference type="SMART" id="SM00614">
    <property type="entry name" value="ZnF_BED"/>
    <property type="match status" value="1"/>
</dbReference>
<evidence type="ECO:0000313" key="2">
    <source>
        <dbReference type="EMBL" id="CAF1179106.1"/>
    </source>
</evidence>
<evidence type="ECO:0000313" key="5">
    <source>
        <dbReference type="EMBL" id="CAF3660475.1"/>
    </source>
</evidence>
<dbReference type="EMBL" id="CAJOBB010000198">
    <property type="protein sequence ID" value="CAF3606439.1"/>
    <property type="molecule type" value="Genomic_DNA"/>
</dbReference>
<dbReference type="AlphaFoldDB" id="A0A814UVP6"/>
<organism evidence="2 6">
    <name type="scientific">Adineta steineri</name>
    <dbReference type="NCBI Taxonomy" id="433720"/>
    <lineage>
        <taxon>Eukaryota</taxon>
        <taxon>Metazoa</taxon>
        <taxon>Spiralia</taxon>
        <taxon>Gnathifera</taxon>
        <taxon>Rotifera</taxon>
        <taxon>Eurotatoria</taxon>
        <taxon>Bdelloidea</taxon>
        <taxon>Adinetida</taxon>
        <taxon>Adinetidae</taxon>
        <taxon>Adineta</taxon>
    </lineage>
</organism>
<dbReference type="Proteomes" id="UP000663868">
    <property type="component" value="Unassembled WGS sequence"/>
</dbReference>
<protein>
    <submittedName>
        <fullName evidence="2">Uncharacterized protein</fullName>
    </submittedName>
</protein>
<feature type="region of interest" description="Disordered" evidence="1">
    <location>
        <begin position="66"/>
        <end position="92"/>
    </location>
</feature>
<proteinExistence type="predicted"/>
<reference evidence="2" key="1">
    <citation type="submission" date="2021-02" db="EMBL/GenBank/DDBJ databases">
        <authorList>
            <person name="Nowell W R."/>
        </authorList>
    </citation>
    <scope>NUCLEOTIDE SEQUENCE</scope>
</reference>
<dbReference type="Proteomes" id="UP000663891">
    <property type="component" value="Unassembled WGS sequence"/>
</dbReference>
<sequence length="92" mass="10437">MSDWKKDKENIKTKLEKSTFKTCLKTKTATATWWKKFLRIQDDKDDIVPYVQCIKCLSIFSYDSNKTGSSTHKAHAESCLGGSNSSGDKSCY</sequence>
<evidence type="ECO:0000313" key="6">
    <source>
        <dbReference type="Proteomes" id="UP000663860"/>
    </source>
</evidence>
<feature type="compositionally biased region" description="Polar residues" evidence="1">
    <location>
        <begin position="81"/>
        <end position="92"/>
    </location>
</feature>